<dbReference type="InterPro" id="IPR050166">
    <property type="entry name" value="ABC_transporter_ATP-bind"/>
</dbReference>
<gene>
    <name evidence="5" type="ORF">Harman_23310</name>
</gene>
<keyword evidence="1" id="KW-0813">Transport</keyword>
<dbReference type="InterPro" id="IPR003593">
    <property type="entry name" value="AAA+_ATPase"/>
</dbReference>
<keyword evidence="2" id="KW-0547">Nucleotide-binding</keyword>
<dbReference type="PANTHER" id="PTHR42788:SF13">
    <property type="entry name" value="ALIPHATIC SULFONATES IMPORT ATP-BINDING PROTEIN SSUB"/>
    <property type="match status" value="1"/>
</dbReference>
<dbReference type="InterPro" id="IPR003439">
    <property type="entry name" value="ABC_transporter-like_ATP-bd"/>
</dbReference>
<name>A0A4C2EJ63_9EURY</name>
<dbReference type="GO" id="GO:0016887">
    <property type="term" value="F:ATP hydrolysis activity"/>
    <property type="evidence" value="ECO:0007669"/>
    <property type="project" value="InterPro"/>
</dbReference>
<evidence type="ECO:0000313" key="5">
    <source>
        <dbReference type="EMBL" id="GCF14396.1"/>
    </source>
</evidence>
<dbReference type="EMBL" id="BIXZ01000003">
    <property type="protein sequence ID" value="GCF14396.1"/>
    <property type="molecule type" value="Genomic_DNA"/>
</dbReference>
<feature type="domain" description="ABC transporter" evidence="4">
    <location>
        <begin position="21"/>
        <end position="264"/>
    </location>
</feature>
<dbReference type="PROSITE" id="PS00211">
    <property type="entry name" value="ABC_TRANSPORTER_1"/>
    <property type="match status" value="1"/>
</dbReference>
<dbReference type="CDD" id="cd03293">
    <property type="entry name" value="ABC_NrtD_SsuB_transporters"/>
    <property type="match status" value="1"/>
</dbReference>
<organism evidence="5 6">
    <name type="scientific">Haloarcula mannanilytica</name>
    <dbReference type="NCBI Taxonomy" id="2509225"/>
    <lineage>
        <taxon>Archaea</taxon>
        <taxon>Methanobacteriati</taxon>
        <taxon>Methanobacteriota</taxon>
        <taxon>Stenosarchaea group</taxon>
        <taxon>Halobacteria</taxon>
        <taxon>Halobacteriales</taxon>
        <taxon>Haloarculaceae</taxon>
        <taxon>Haloarcula</taxon>
    </lineage>
</organism>
<dbReference type="Gene3D" id="3.40.50.300">
    <property type="entry name" value="P-loop containing nucleotide triphosphate hydrolases"/>
    <property type="match status" value="1"/>
</dbReference>
<comment type="caution">
    <text evidence="5">The sequence shown here is derived from an EMBL/GenBank/DDBJ whole genome shotgun (WGS) entry which is preliminary data.</text>
</comment>
<dbReference type="InterPro" id="IPR017871">
    <property type="entry name" value="ABC_transporter-like_CS"/>
</dbReference>
<evidence type="ECO:0000256" key="1">
    <source>
        <dbReference type="ARBA" id="ARBA00022448"/>
    </source>
</evidence>
<dbReference type="AlphaFoldDB" id="A0A4C2EJ63"/>
<evidence type="ECO:0000313" key="6">
    <source>
        <dbReference type="Proteomes" id="UP000304382"/>
    </source>
</evidence>
<sequence>MNNKIEQQSRTDDAESVDHTISFDSVDKVYGADAVAEESVVALQDIDLDVERGEFVSVVGPSGCGKTTLLHMAAGILEPTDGSVQINGVDVQSSQHERKEVGLVFQHPVALEWRTVRKNIMLPVQILKENGAIDKDMSHYEDRADELLSLVGLEGFGDAYPNELSGGMQQRVTISQSLIYNPSVLLMDEPFGSLDAMTKDELNLELLRIWRETEKTILFITHDLDEAVFLSDRVVVLSPRPGEVADVIDIDLDRPRGEDTRGSTRFVELSAELHQYFKSLQ</sequence>
<proteinExistence type="predicted"/>
<dbReference type="RefSeq" id="WP_137683984.1">
    <property type="nucleotide sequence ID" value="NZ_BIXZ01000003.1"/>
</dbReference>
<dbReference type="GO" id="GO:0005524">
    <property type="term" value="F:ATP binding"/>
    <property type="evidence" value="ECO:0007669"/>
    <property type="project" value="UniProtKB-KW"/>
</dbReference>
<reference evidence="5 6" key="1">
    <citation type="submission" date="2019-02" db="EMBL/GenBank/DDBJ databases">
        <title>Haloarcula mannanilyticum sp. nov., a mannan degrading haloarchaeon isolated from commercial salt.</title>
        <authorList>
            <person name="Enomoto S."/>
            <person name="Shimane Y."/>
            <person name="Kamekura M."/>
            <person name="Ito T."/>
            <person name="Moriya O."/>
            <person name="Ihara K."/>
            <person name="Takahashi-Ando N."/>
            <person name="Fukushima Y."/>
            <person name="Yoshida Y."/>
            <person name="Usama R."/>
            <person name="Takai K."/>
            <person name="Minegishi H."/>
        </authorList>
    </citation>
    <scope>NUCLEOTIDE SEQUENCE [LARGE SCALE GENOMIC DNA]</scope>
    <source>
        <strain evidence="5 6">MD130-1</strain>
    </source>
</reference>
<dbReference type="SMART" id="SM00382">
    <property type="entry name" value="AAA"/>
    <property type="match status" value="1"/>
</dbReference>
<protein>
    <submittedName>
        <fullName evidence="5">ABC transporter ATP-binding protein</fullName>
    </submittedName>
</protein>
<evidence type="ECO:0000256" key="3">
    <source>
        <dbReference type="ARBA" id="ARBA00022840"/>
    </source>
</evidence>
<dbReference type="SUPFAM" id="SSF52540">
    <property type="entry name" value="P-loop containing nucleoside triphosphate hydrolases"/>
    <property type="match status" value="1"/>
</dbReference>
<dbReference type="Proteomes" id="UP000304382">
    <property type="component" value="Unassembled WGS sequence"/>
</dbReference>
<dbReference type="OrthoDB" id="18368at2157"/>
<evidence type="ECO:0000256" key="2">
    <source>
        <dbReference type="ARBA" id="ARBA00022741"/>
    </source>
</evidence>
<evidence type="ECO:0000259" key="4">
    <source>
        <dbReference type="PROSITE" id="PS50893"/>
    </source>
</evidence>
<dbReference type="InterPro" id="IPR027417">
    <property type="entry name" value="P-loop_NTPase"/>
</dbReference>
<accession>A0A4C2EJ63</accession>
<keyword evidence="6" id="KW-1185">Reference proteome</keyword>
<dbReference type="Pfam" id="PF00005">
    <property type="entry name" value="ABC_tran"/>
    <property type="match status" value="1"/>
</dbReference>
<dbReference type="PANTHER" id="PTHR42788">
    <property type="entry name" value="TAURINE IMPORT ATP-BINDING PROTEIN-RELATED"/>
    <property type="match status" value="1"/>
</dbReference>
<dbReference type="PROSITE" id="PS50893">
    <property type="entry name" value="ABC_TRANSPORTER_2"/>
    <property type="match status" value="1"/>
</dbReference>
<keyword evidence="3 5" id="KW-0067">ATP-binding</keyword>